<dbReference type="AlphaFoldDB" id="A0A9Q4B340"/>
<accession>A0A9Q4B340</accession>
<dbReference type="Proteomes" id="UP001057753">
    <property type="component" value="Unassembled WGS sequence"/>
</dbReference>
<gene>
    <name evidence="1" type="ORF">HXA33_12950</name>
</gene>
<reference evidence="1" key="1">
    <citation type="submission" date="2020-06" db="EMBL/GenBank/DDBJ databases">
        <title>Insight into the genomes of haloalkaliphilic bacilli from Kenyan soda lakes.</title>
        <authorList>
            <person name="Mwirichia R."/>
            <person name="Villamizar G.C."/>
            <person name="Poehlein A."/>
            <person name="Mugweru J."/>
            <person name="Kipnyargis A."/>
            <person name="Kiplimo D."/>
            <person name="Orwa P."/>
            <person name="Daniel R."/>
        </authorList>
    </citation>
    <scope>NUCLEOTIDE SEQUENCE</scope>
    <source>
        <strain evidence="1">B1096_S55</strain>
    </source>
</reference>
<organism evidence="1 2">
    <name type="scientific">Salipaludibacillus agaradhaerens</name>
    <name type="common">Bacillus agaradhaerens</name>
    <dbReference type="NCBI Taxonomy" id="76935"/>
    <lineage>
        <taxon>Bacteria</taxon>
        <taxon>Bacillati</taxon>
        <taxon>Bacillota</taxon>
        <taxon>Bacilli</taxon>
        <taxon>Bacillales</taxon>
        <taxon>Bacillaceae</taxon>
    </lineage>
</organism>
<dbReference type="InterPro" id="IPR050583">
    <property type="entry name" value="Mycobacterial_A85_antigen"/>
</dbReference>
<comment type="caution">
    <text evidence="1">The sequence shown here is derived from an EMBL/GenBank/DDBJ whole genome shotgun (WGS) entry which is preliminary data.</text>
</comment>
<evidence type="ECO:0000313" key="2">
    <source>
        <dbReference type="Proteomes" id="UP001057753"/>
    </source>
</evidence>
<proteinExistence type="predicted"/>
<evidence type="ECO:0000313" key="1">
    <source>
        <dbReference type="EMBL" id="MCR6097454.1"/>
    </source>
</evidence>
<dbReference type="PANTHER" id="PTHR48098:SF1">
    <property type="entry name" value="DIACYLGLYCEROL ACYLTRANSFERASE_MYCOLYLTRANSFERASE AG85A"/>
    <property type="match status" value="1"/>
</dbReference>
<dbReference type="RefSeq" id="WP_257821842.1">
    <property type="nucleotide sequence ID" value="NZ_JABXYM010000001.1"/>
</dbReference>
<sequence>MALIQLSFKSRALMLQTSVNVLLPVGMNAVDFTPSDDFSYVTDPFPVLYLLHGATDDYSAWLRLSSIERYAEEKKLAVVMPNADMSAYTDMVHGHRYWTYISKELPEFMKATFPISQHREDTFAAGLSMGGYGAFKLALRQPERFAAAVSLSGAVDMREASQPDSLFVNAFGEGAKIAGTDLDLFHLIKKLAVYEGAKPALFQACGTEDFLYEDNVRFRDYARQVNANLTYEEGPGGHEWAYWDRMIARALDWLPLKTTN</sequence>
<dbReference type="Pfam" id="PF00756">
    <property type="entry name" value="Esterase"/>
    <property type="match status" value="1"/>
</dbReference>
<keyword evidence="2" id="KW-1185">Reference proteome</keyword>
<protein>
    <submittedName>
        <fullName evidence="1">Esterase family protein</fullName>
    </submittedName>
</protein>
<dbReference type="InterPro" id="IPR029058">
    <property type="entry name" value="AB_hydrolase_fold"/>
</dbReference>
<dbReference type="Gene3D" id="3.40.50.1820">
    <property type="entry name" value="alpha/beta hydrolase"/>
    <property type="match status" value="1"/>
</dbReference>
<dbReference type="EMBL" id="JABXYM010000001">
    <property type="protein sequence ID" value="MCR6097454.1"/>
    <property type="molecule type" value="Genomic_DNA"/>
</dbReference>
<dbReference type="SUPFAM" id="SSF53474">
    <property type="entry name" value="alpha/beta-Hydrolases"/>
    <property type="match status" value="1"/>
</dbReference>
<name>A0A9Q4B340_SALAG</name>
<dbReference type="InterPro" id="IPR000801">
    <property type="entry name" value="Esterase-like"/>
</dbReference>
<dbReference type="GO" id="GO:0016747">
    <property type="term" value="F:acyltransferase activity, transferring groups other than amino-acyl groups"/>
    <property type="evidence" value="ECO:0007669"/>
    <property type="project" value="TreeGrafter"/>
</dbReference>
<dbReference type="PANTHER" id="PTHR48098">
    <property type="entry name" value="ENTEROCHELIN ESTERASE-RELATED"/>
    <property type="match status" value="1"/>
</dbReference>